<comment type="caution">
    <text evidence="1">The sequence shown here is derived from an EMBL/GenBank/DDBJ whole genome shotgun (WGS) entry which is preliminary data.</text>
</comment>
<dbReference type="EMBL" id="RSCL01000005">
    <property type="protein sequence ID" value="RUT07299.1"/>
    <property type="molecule type" value="Genomic_DNA"/>
</dbReference>
<proteinExistence type="predicted"/>
<reference evidence="1" key="1">
    <citation type="submission" date="2018-12" db="EMBL/GenBank/DDBJ databases">
        <authorList>
            <person name="Will S."/>
            <person name="Neumann-Schaal M."/>
            <person name="Henke P."/>
        </authorList>
    </citation>
    <scope>NUCLEOTIDE SEQUENCE</scope>
    <source>
        <strain evidence="1">PCC 7102</strain>
    </source>
</reference>
<reference evidence="1" key="2">
    <citation type="journal article" date="2019" name="Genome Biol. Evol.">
        <title>Day and night: Metabolic profiles and evolutionary relationships of six axenic non-marine cyanobacteria.</title>
        <authorList>
            <person name="Will S.E."/>
            <person name="Henke P."/>
            <person name="Boedeker C."/>
            <person name="Huang S."/>
            <person name="Brinkmann H."/>
            <person name="Rohde M."/>
            <person name="Jarek M."/>
            <person name="Friedl T."/>
            <person name="Seufert S."/>
            <person name="Schumacher M."/>
            <person name="Overmann J."/>
            <person name="Neumann-Schaal M."/>
            <person name="Petersen J."/>
        </authorList>
    </citation>
    <scope>NUCLEOTIDE SEQUENCE [LARGE SCALE GENOMIC DNA]</scope>
    <source>
        <strain evidence="1">PCC 7102</strain>
    </source>
</reference>
<dbReference type="Proteomes" id="UP000271624">
    <property type="component" value="Unassembled WGS sequence"/>
</dbReference>
<evidence type="ECO:0000313" key="1">
    <source>
        <dbReference type="EMBL" id="RUT07299.1"/>
    </source>
</evidence>
<name>A0A3S1CQG7_9CYAN</name>
<protein>
    <submittedName>
        <fullName evidence="1">Uncharacterized protein</fullName>
    </submittedName>
</protein>
<keyword evidence="2" id="KW-1185">Reference proteome</keyword>
<accession>A0A3S1CQG7</accession>
<gene>
    <name evidence="1" type="ORF">DSM106972_025600</name>
</gene>
<sequence>MFTYTFKHSLQNFTMPLPKKDNPLTKHIGVRVTPEMHSALKAIPDYQEKLRELIQQLINSQEKEKG</sequence>
<dbReference type="AlphaFoldDB" id="A0A3S1CQG7"/>
<evidence type="ECO:0000313" key="2">
    <source>
        <dbReference type="Proteomes" id="UP000271624"/>
    </source>
</evidence>
<organism evidence="1 2">
    <name type="scientific">Dulcicalothrix desertica PCC 7102</name>
    <dbReference type="NCBI Taxonomy" id="232991"/>
    <lineage>
        <taxon>Bacteria</taxon>
        <taxon>Bacillati</taxon>
        <taxon>Cyanobacteriota</taxon>
        <taxon>Cyanophyceae</taxon>
        <taxon>Nostocales</taxon>
        <taxon>Calotrichaceae</taxon>
        <taxon>Dulcicalothrix</taxon>
    </lineage>
</organism>